<accession>A0A226WYQ6</accession>
<protein>
    <submittedName>
        <fullName evidence="1">Uncharacterized protein</fullName>
    </submittedName>
</protein>
<evidence type="ECO:0000313" key="2">
    <source>
        <dbReference type="Proteomes" id="UP000214720"/>
    </source>
</evidence>
<dbReference type="EMBL" id="MTHB01000164">
    <property type="protein sequence ID" value="OXC75748.1"/>
    <property type="molecule type" value="Genomic_DNA"/>
</dbReference>
<comment type="caution">
    <text evidence="1">The sequence shown here is derived from an EMBL/GenBank/DDBJ whole genome shotgun (WGS) entry which is preliminary data.</text>
</comment>
<reference evidence="2" key="1">
    <citation type="submission" date="2017-01" db="EMBL/GenBank/DDBJ databases">
        <title>Genome Analysis of Deinococcus marmoris KOPRI26562.</title>
        <authorList>
            <person name="Kim J.H."/>
            <person name="Oh H.-M."/>
        </authorList>
    </citation>
    <scope>NUCLEOTIDE SEQUENCE [LARGE SCALE GENOMIC DNA]</scope>
    <source>
        <strain evidence="2">PAMC 26633</strain>
    </source>
</reference>
<sequence>MMLIISAMMELAVRLRWDKESKTRRLIRSCISVKSGAET</sequence>
<evidence type="ECO:0000313" key="1">
    <source>
        <dbReference type="EMBL" id="OXC75748.1"/>
    </source>
</evidence>
<dbReference type="Proteomes" id="UP000214720">
    <property type="component" value="Unassembled WGS sequence"/>
</dbReference>
<proteinExistence type="predicted"/>
<organism evidence="1 2">
    <name type="scientific">Caballeronia sordidicola</name>
    <name type="common">Burkholderia sordidicola</name>
    <dbReference type="NCBI Taxonomy" id="196367"/>
    <lineage>
        <taxon>Bacteria</taxon>
        <taxon>Pseudomonadati</taxon>
        <taxon>Pseudomonadota</taxon>
        <taxon>Betaproteobacteria</taxon>
        <taxon>Burkholderiales</taxon>
        <taxon>Burkholderiaceae</taxon>
        <taxon>Caballeronia</taxon>
    </lineage>
</organism>
<dbReference type="AlphaFoldDB" id="A0A226WYQ6"/>
<gene>
    <name evidence="1" type="ORF">BSU04_25325</name>
</gene>
<name>A0A226WYQ6_CABSO</name>